<dbReference type="InterPro" id="IPR000172">
    <property type="entry name" value="GMC_OxRdtase_N"/>
</dbReference>
<evidence type="ECO:0000256" key="1">
    <source>
        <dbReference type="ARBA" id="ARBA00001974"/>
    </source>
</evidence>
<dbReference type="PROSITE" id="PS00624">
    <property type="entry name" value="GMC_OXRED_2"/>
    <property type="match status" value="1"/>
</dbReference>
<protein>
    <submittedName>
        <fullName evidence="8">GMC oxidoreductase</fullName>
    </submittedName>
</protein>
<organism evidence="8 9">
    <name type="scientific">Novosphingobium indicum</name>
    <dbReference type="NCBI Taxonomy" id="462949"/>
    <lineage>
        <taxon>Bacteria</taxon>
        <taxon>Pseudomonadati</taxon>
        <taxon>Pseudomonadota</taxon>
        <taxon>Alphaproteobacteria</taxon>
        <taxon>Sphingomonadales</taxon>
        <taxon>Sphingomonadaceae</taxon>
        <taxon>Novosphingobium</taxon>
    </lineage>
</organism>
<evidence type="ECO:0000256" key="4">
    <source>
        <dbReference type="ARBA" id="ARBA00022827"/>
    </source>
</evidence>
<evidence type="ECO:0000259" key="7">
    <source>
        <dbReference type="PROSITE" id="PS00624"/>
    </source>
</evidence>
<comment type="similarity">
    <text evidence="2 5">Belongs to the GMC oxidoreductase family.</text>
</comment>
<dbReference type="PIRSF" id="PIRSF000137">
    <property type="entry name" value="Alcohol_oxidase"/>
    <property type="match status" value="1"/>
</dbReference>
<comment type="caution">
    <text evidence="8">The sequence shown here is derived from an EMBL/GenBank/DDBJ whole genome shotgun (WGS) entry which is preliminary data.</text>
</comment>
<evidence type="ECO:0000313" key="8">
    <source>
        <dbReference type="EMBL" id="GGN61300.1"/>
    </source>
</evidence>
<feature type="domain" description="Glucose-methanol-choline oxidoreductase N-terminal" evidence="6">
    <location>
        <begin position="82"/>
        <end position="105"/>
    </location>
</feature>
<dbReference type="EMBL" id="BMLK01000036">
    <property type="protein sequence ID" value="GGN61300.1"/>
    <property type="molecule type" value="Genomic_DNA"/>
</dbReference>
<reference evidence="9" key="1">
    <citation type="journal article" date="2019" name="Int. J. Syst. Evol. Microbiol.">
        <title>The Global Catalogue of Microorganisms (GCM) 10K type strain sequencing project: providing services to taxonomists for standard genome sequencing and annotation.</title>
        <authorList>
            <consortium name="The Broad Institute Genomics Platform"/>
            <consortium name="The Broad Institute Genome Sequencing Center for Infectious Disease"/>
            <person name="Wu L."/>
            <person name="Ma J."/>
        </authorList>
    </citation>
    <scope>NUCLEOTIDE SEQUENCE [LARGE SCALE GENOMIC DNA]</scope>
    <source>
        <strain evidence="9">CGMCC 1.6784</strain>
    </source>
</reference>
<evidence type="ECO:0000259" key="6">
    <source>
        <dbReference type="PROSITE" id="PS00623"/>
    </source>
</evidence>
<dbReference type="PROSITE" id="PS51257">
    <property type="entry name" value="PROKAR_LIPOPROTEIN"/>
    <property type="match status" value="1"/>
</dbReference>
<dbReference type="Gene3D" id="3.50.50.60">
    <property type="entry name" value="FAD/NAD(P)-binding domain"/>
    <property type="match status" value="1"/>
</dbReference>
<dbReference type="RefSeq" id="WP_188823350.1">
    <property type="nucleotide sequence ID" value="NZ_BMLK01000036.1"/>
</dbReference>
<dbReference type="PROSITE" id="PS00623">
    <property type="entry name" value="GMC_OXRED_1"/>
    <property type="match status" value="1"/>
</dbReference>
<keyword evidence="3 5" id="KW-0285">Flavoprotein</keyword>
<keyword evidence="4 5" id="KW-0274">FAD</keyword>
<keyword evidence="9" id="KW-1185">Reference proteome</keyword>
<dbReference type="Pfam" id="PF00732">
    <property type="entry name" value="GMC_oxred_N"/>
    <property type="match status" value="1"/>
</dbReference>
<dbReference type="SUPFAM" id="SSF51905">
    <property type="entry name" value="FAD/NAD(P)-binding domain"/>
    <property type="match status" value="1"/>
</dbReference>
<dbReference type="InterPro" id="IPR012132">
    <property type="entry name" value="GMC_OxRdtase"/>
</dbReference>
<accession>A0ABQ2K0N6</accession>
<dbReference type="Pfam" id="PF05199">
    <property type="entry name" value="GMC_oxred_C"/>
    <property type="match status" value="1"/>
</dbReference>
<sequence>MRPAYDYIIVGAGAAGCVLANRLSEDPAVSVCLIEAGGSDRHPYITMPRGVAKIMRMPAYVYFHLTNPEPRTAMRPDYWVRGKVLGGSTSVNGMVWVKGQPADYDVLATRAGTQWGWASFARAYEAIEGHELGPAPSRGGKGPLRISISPERNALTEAMKAAGVKMGWRFKADVNEPDDGVGIGYMPRSIWKGRRQSAAVAFLRPAMKRPNLTVITGATTDRVVFAGKRASGVEFLKDGARQQIDARREVLICAGAIGSPAILERSGVGDPALLASLDIPLVHAQPAVGEETSEHRCMRMQWRLSKPVSFNLKYRGLPLVASVLRYYLLRDGPMSGSSMEMRAAFKSRPDVDVADIQVQLGLYSWDLQKPGSELERQHGFSTIAYGMVPSSRGSIHITSRDPGQQPAIVTNYYATGHDRDVIVSCARQMREWAAQEPLAGLIERETTPGPTAQTDAELLESIDQLGVAGLHTVGSCRMGMDEGSVVDPDLRVRGVEGLRVVDASVFPVIPAGNTQAPVIALGWLASEIIRGR</sequence>
<dbReference type="SUPFAM" id="SSF54373">
    <property type="entry name" value="FAD-linked reductases, C-terminal domain"/>
    <property type="match status" value="1"/>
</dbReference>
<dbReference type="Proteomes" id="UP000605099">
    <property type="component" value="Unassembled WGS sequence"/>
</dbReference>
<gene>
    <name evidence="8" type="ORF">GCM10011349_43790</name>
</gene>
<dbReference type="InterPro" id="IPR007867">
    <property type="entry name" value="GMC_OxRtase_C"/>
</dbReference>
<dbReference type="InterPro" id="IPR036188">
    <property type="entry name" value="FAD/NAD-bd_sf"/>
</dbReference>
<dbReference type="PANTHER" id="PTHR11552:SF147">
    <property type="entry name" value="CHOLINE DEHYDROGENASE, MITOCHONDRIAL"/>
    <property type="match status" value="1"/>
</dbReference>
<feature type="domain" description="Glucose-methanol-choline oxidoreductase N-terminal" evidence="7">
    <location>
        <begin position="255"/>
        <end position="269"/>
    </location>
</feature>
<dbReference type="PANTHER" id="PTHR11552">
    <property type="entry name" value="GLUCOSE-METHANOL-CHOLINE GMC OXIDOREDUCTASE"/>
    <property type="match status" value="1"/>
</dbReference>
<dbReference type="Gene3D" id="3.30.560.10">
    <property type="entry name" value="Glucose Oxidase, domain 3"/>
    <property type="match status" value="1"/>
</dbReference>
<comment type="cofactor">
    <cofactor evidence="1">
        <name>FAD</name>
        <dbReference type="ChEBI" id="CHEBI:57692"/>
    </cofactor>
</comment>
<evidence type="ECO:0000256" key="5">
    <source>
        <dbReference type="RuleBase" id="RU003968"/>
    </source>
</evidence>
<proteinExistence type="inferred from homology"/>
<evidence type="ECO:0000313" key="9">
    <source>
        <dbReference type="Proteomes" id="UP000605099"/>
    </source>
</evidence>
<evidence type="ECO:0000256" key="2">
    <source>
        <dbReference type="ARBA" id="ARBA00010790"/>
    </source>
</evidence>
<name>A0ABQ2K0N6_9SPHN</name>
<evidence type="ECO:0000256" key="3">
    <source>
        <dbReference type="ARBA" id="ARBA00022630"/>
    </source>
</evidence>